<dbReference type="RefSeq" id="WP_151895377.1">
    <property type="nucleotide sequence ID" value="NZ_BKCF01000021.1"/>
</dbReference>
<accession>A0A5J4FXG7</accession>
<dbReference type="Pfam" id="PF01337">
    <property type="entry name" value="Barstar"/>
    <property type="match status" value="1"/>
</dbReference>
<gene>
    <name evidence="3" type="ORF">ULMS_29650</name>
</gene>
<organism evidence="3 4">
    <name type="scientific">Patiriisocius marinistellae</name>
    <dbReference type="NCBI Taxonomy" id="2494560"/>
    <lineage>
        <taxon>Bacteria</taxon>
        <taxon>Pseudomonadati</taxon>
        <taxon>Bacteroidota</taxon>
        <taxon>Flavobacteriia</taxon>
        <taxon>Flavobacteriales</taxon>
        <taxon>Flavobacteriaceae</taxon>
        <taxon>Patiriisocius</taxon>
    </lineage>
</organism>
<dbReference type="OrthoDB" id="4793808at2"/>
<comment type="caution">
    <text evidence="3">The sequence shown here is derived from an EMBL/GenBank/DDBJ whole genome shotgun (WGS) entry which is preliminary data.</text>
</comment>
<evidence type="ECO:0000313" key="4">
    <source>
        <dbReference type="Proteomes" id="UP000326994"/>
    </source>
</evidence>
<reference evidence="3 4" key="1">
    <citation type="submission" date="2019-08" db="EMBL/GenBank/DDBJ databases">
        <title>Ulvibacter marinistellae sp. nov., isolated from a starfish, Patiria pectinifera.</title>
        <authorList>
            <person name="Kawano K."/>
            <person name="Ushijima N."/>
            <person name="Kihara M."/>
            <person name="Itoh H."/>
        </authorList>
    </citation>
    <scope>NUCLEOTIDE SEQUENCE [LARGE SCALE GENOMIC DNA]</scope>
    <source>
        <strain evidence="3 4">KK4</strain>
    </source>
</reference>
<evidence type="ECO:0000256" key="1">
    <source>
        <dbReference type="ARBA" id="ARBA00006845"/>
    </source>
</evidence>
<sequence>MLTIKINGNNFSNLVEFYDEVERKMTKGLDWKIGRNLNAFNDVLRGGFGVHDCDEDYKLIWVNSQKSKSELIEFPTIIEMINENENAKLELK</sequence>
<dbReference type="Proteomes" id="UP000326994">
    <property type="component" value="Unassembled WGS sequence"/>
</dbReference>
<evidence type="ECO:0000313" key="3">
    <source>
        <dbReference type="EMBL" id="GEQ87457.1"/>
    </source>
</evidence>
<feature type="domain" description="Barstar (barnase inhibitor)" evidence="2">
    <location>
        <begin position="1"/>
        <end position="83"/>
    </location>
</feature>
<dbReference type="InterPro" id="IPR000468">
    <property type="entry name" value="Barstar"/>
</dbReference>
<proteinExistence type="inferred from homology"/>
<dbReference type="Gene3D" id="3.30.370.10">
    <property type="entry name" value="Barstar-like"/>
    <property type="match status" value="1"/>
</dbReference>
<dbReference type="SUPFAM" id="SSF52038">
    <property type="entry name" value="Barstar-related"/>
    <property type="match status" value="1"/>
</dbReference>
<protein>
    <recommendedName>
        <fullName evidence="2">Barstar (barnase inhibitor) domain-containing protein</fullName>
    </recommendedName>
</protein>
<dbReference type="EMBL" id="BKCF01000021">
    <property type="protein sequence ID" value="GEQ87457.1"/>
    <property type="molecule type" value="Genomic_DNA"/>
</dbReference>
<comment type="similarity">
    <text evidence="1">Belongs to the barstar family.</text>
</comment>
<name>A0A5J4FXG7_9FLAO</name>
<keyword evidence="4" id="KW-1185">Reference proteome</keyword>
<dbReference type="AlphaFoldDB" id="A0A5J4FXG7"/>
<dbReference type="InterPro" id="IPR035905">
    <property type="entry name" value="Barstar-like_sf"/>
</dbReference>
<evidence type="ECO:0000259" key="2">
    <source>
        <dbReference type="Pfam" id="PF01337"/>
    </source>
</evidence>